<dbReference type="Gene3D" id="3.40.50.1000">
    <property type="entry name" value="HAD superfamily/HAD-like"/>
    <property type="match status" value="1"/>
</dbReference>
<accession>A0ABT0K4K9</accession>
<dbReference type="Proteomes" id="UP001201873">
    <property type="component" value="Unassembled WGS sequence"/>
</dbReference>
<evidence type="ECO:0000256" key="1">
    <source>
        <dbReference type="ARBA" id="ARBA00001946"/>
    </source>
</evidence>
<name>A0ABT0K4K9_9ACTN</name>
<dbReference type="Gene3D" id="1.20.120.710">
    <property type="entry name" value="Haloacid dehalogenase hydrolase-like domain"/>
    <property type="match status" value="1"/>
</dbReference>
<keyword evidence="3" id="KW-0460">Magnesium</keyword>
<dbReference type="InterPro" id="IPR023214">
    <property type="entry name" value="HAD_sf"/>
</dbReference>
<organism evidence="4 5">
    <name type="scientific">Frankia umida</name>
    <dbReference type="NCBI Taxonomy" id="573489"/>
    <lineage>
        <taxon>Bacteria</taxon>
        <taxon>Bacillati</taxon>
        <taxon>Actinomycetota</taxon>
        <taxon>Actinomycetes</taxon>
        <taxon>Frankiales</taxon>
        <taxon>Frankiaceae</taxon>
        <taxon>Frankia</taxon>
    </lineage>
</organism>
<dbReference type="PANTHER" id="PTHR46470:SF4">
    <property type="entry name" value="5-AMINO-6-(5-PHOSPHO-D-RIBITYLAMINO)URACIL PHOSPHATASE YIGB"/>
    <property type="match status" value="1"/>
</dbReference>
<evidence type="ECO:0000313" key="4">
    <source>
        <dbReference type="EMBL" id="MCK9878439.1"/>
    </source>
</evidence>
<comment type="caution">
    <text evidence="4">The sequence shown here is derived from an EMBL/GenBank/DDBJ whole genome shotgun (WGS) entry which is preliminary data.</text>
</comment>
<evidence type="ECO:0000313" key="5">
    <source>
        <dbReference type="Proteomes" id="UP001201873"/>
    </source>
</evidence>
<dbReference type="InterPro" id="IPR036412">
    <property type="entry name" value="HAD-like_sf"/>
</dbReference>
<keyword evidence="5" id="KW-1185">Reference proteome</keyword>
<dbReference type="GO" id="GO:0016787">
    <property type="term" value="F:hydrolase activity"/>
    <property type="evidence" value="ECO:0007669"/>
    <property type="project" value="UniProtKB-KW"/>
</dbReference>
<proteinExistence type="predicted"/>
<dbReference type="PRINTS" id="PR00413">
    <property type="entry name" value="HADHALOGNASE"/>
</dbReference>
<protein>
    <submittedName>
        <fullName evidence="4">HAD family hydrolase</fullName>
    </submittedName>
</protein>
<evidence type="ECO:0000256" key="3">
    <source>
        <dbReference type="ARBA" id="ARBA00022842"/>
    </source>
</evidence>
<dbReference type="InterPro" id="IPR051400">
    <property type="entry name" value="HAD-like_hydrolase"/>
</dbReference>
<evidence type="ECO:0000256" key="2">
    <source>
        <dbReference type="ARBA" id="ARBA00022801"/>
    </source>
</evidence>
<gene>
    <name evidence="4" type="ORF">MXD59_22150</name>
</gene>
<dbReference type="NCBIfam" id="TIGR01549">
    <property type="entry name" value="HAD-SF-IA-v1"/>
    <property type="match status" value="1"/>
</dbReference>
<sequence>MFGADADPDVWLAWMDTLHPLYLDGTLSHEAYLRTRMAAMLTTLGHPVPNDAELDRLEQQRTTLAETGLQLYPDVLPCLGTLRSEGMLLALLSNTDGRFQRRRLQVLGLAVLFDVIALSGEIGVAKPDLAAFEHVNTALGLTTGDVVHVGDNPATDAQGALAAGNPMALLIDRTGHRAVPAGVTRIADLREVPDLLRGI</sequence>
<comment type="cofactor">
    <cofactor evidence="1">
        <name>Mg(2+)</name>
        <dbReference type="ChEBI" id="CHEBI:18420"/>
    </cofactor>
</comment>
<dbReference type="SUPFAM" id="SSF56784">
    <property type="entry name" value="HAD-like"/>
    <property type="match status" value="1"/>
</dbReference>
<dbReference type="PANTHER" id="PTHR46470">
    <property type="entry name" value="N-ACYLNEURAMINATE-9-PHOSPHATASE"/>
    <property type="match status" value="1"/>
</dbReference>
<keyword evidence="2 4" id="KW-0378">Hydrolase</keyword>
<dbReference type="InterPro" id="IPR006439">
    <property type="entry name" value="HAD-SF_hydro_IA"/>
</dbReference>
<reference evidence="4 5" key="1">
    <citation type="submission" date="2022-04" db="EMBL/GenBank/DDBJ databases">
        <title>Genome diversity in the genus Frankia.</title>
        <authorList>
            <person name="Carlos-Shanley C."/>
            <person name="Hahn D."/>
        </authorList>
    </citation>
    <scope>NUCLEOTIDE SEQUENCE [LARGE SCALE GENOMIC DNA]</scope>
    <source>
        <strain evidence="4 5">Ag45/Mut15</strain>
    </source>
</reference>
<dbReference type="EMBL" id="JALKFT010000034">
    <property type="protein sequence ID" value="MCK9878439.1"/>
    <property type="molecule type" value="Genomic_DNA"/>
</dbReference>
<dbReference type="NCBIfam" id="TIGR01509">
    <property type="entry name" value="HAD-SF-IA-v3"/>
    <property type="match status" value="1"/>
</dbReference>
<dbReference type="Pfam" id="PF00702">
    <property type="entry name" value="Hydrolase"/>
    <property type="match status" value="1"/>
</dbReference>